<protein>
    <submittedName>
        <fullName evidence="3">Uncharacterized protein</fullName>
    </submittedName>
</protein>
<feature type="signal peptide" evidence="2">
    <location>
        <begin position="1"/>
        <end position="23"/>
    </location>
</feature>
<name>A0A504YNK9_FASGI</name>
<evidence type="ECO:0000256" key="2">
    <source>
        <dbReference type="SAM" id="SignalP"/>
    </source>
</evidence>
<dbReference type="AlphaFoldDB" id="A0A504YNK9"/>
<evidence type="ECO:0000256" key="1">
    <source>
        <dbReference type="SAM" id="MobiDB-lite"/>
    </source>
</evidence>
<keyword evidence="4" id="KW-1185">Reference proteome</keyword>
<proteinExistence type="predicted"/>
<feature type="chain" id="PRO_5021325958" evidence="2">
    <location>
        <begin position="24"/>
        <end position="106"/>
    </location>
</feature>
<accession>A0A504YNK9</accession>
<dbReference type="Proteomes" id="UP000316759">
    <property type="component" value="Unassembled WGS sequence"/>
</dbReference>
<gene>
    <name evidence="3" type="ORF">FGIG_03977</name>
</gene>
<organism evidence="3 4">
    <name type="scientific">Fasciola gigantica</name>
    <name type="common">Giant liver fluke</name>
    <dbReference type="NCBI Taxonomy" id="46835"/>
    <lineage>
        <taxon>Eukaryota</taxon>
        <taxon>Metazoa</taxon>
        <taxon>Spiralia</taxon>
        <taxon>Lophotrochozoa</taxon>
        <taxon>Platyhelminthes</taxon>
        <taxon>Trematoda</taxon>
        <taxon>Digenea</taxon>
        <taxon>Plagiorchiida</taxon>
        <taxon>Echinostomata</taxon>
        <taxon>Echinostomatoidea</taxon>
        <taxon>Fasciolidae</taxon>
        <taxon>Fasciola</taxon>
    </lineage>
</organism>
<reference evidence="3 4" key="1">
    <citation type="submission" date="2019-04" db="EMBL/GenBank/DDBJ databases">
        <title>Annotation for the trematode Fasciola gigantica.</title>
        <authorList>
            <person name="Choi Y.-J."/>
        </authorList>
    </citation>
    <scope>NUCLEOTIDE SEQUENCE [LARGE SCALE GENOMIC DNA]</scope>
    <source>
        <strain evidence="3">Uganda_cow_1</strain>
    </source>
</reference>
<feature type="compositionally biased region" description="Acidic residues" evidence="1">
    <location>
        <begin position="82"/>
        <end position="106"/>
    </location>
</feature>
<feature type="region of interest" description="Disordered" evidence="1">
    <location>
        <begin position="60"/>
        <end position="106"/>
    </location>
</feature>
<sequence>MSTMQLIFILFCAALICPPSTFAENGLTNDNDDERVFGRVKRSMEDPEDEDDILNRVQLKVSIGDGTDGDDLDDDGLRDNDSDGDDSDDDGDADNYDNDDDVYQAE</sequence>
<keyword evidence="2" id="KW-0732">Signal</keyword>
<dbReference type="EMBL" id="SUNJ01006349">
    <property type="protein sequence ID" value="TPP62874.1"/>
    <property type="molecule type" value="Genomic_DNA"/>
</dbReference>
<evidence type="ECO:0000313" key="4">
    <source>
        <dbReference type="Proteomes" id="UP000316759"/>
    </source>
</evidence>
<comment type="caution">
    <text evidence="3">The sequence shown here is derived from an EMBL/GenBank/DDBJ whole genome shotgun (WGS) entry which is preliminary data.</text>
</comment>
<evidence type="ECO:0000313" key="3">
    <source>
        <dbReference type="EMBL" id="TPP62874.1"/>
    </source>
</evidence>